<evidence type="ECO:0000313" key="1">
    <source>
        <dbReference type="EMBL" id="KAG8050772.1"/>
    </source>
</evidence>
<sequence length="119" mass="13472">MDASWVAIDEFHQLYSSLKLEDELILQGGRDVRTGLVYSRRERRPIGSGGRLAQRQEEASRRDLQEWRVNTAQKVVIFMRGLHGFKLAIAAWQPPVFFAGTAVHAVSQVLHGTVFVSPR</sequence>
<protein>
    <submittedName>
        <fullName evidence="1">Uncharacterized protein</fullName>
    </submittedName>
</protein>
<name>A0A8J5RLE4_ZIZPA</name>
<reference evidence="1" key="1">
    <citation type="journal article" date="2021" name="bioRxiv">
        <title>Whole Genome Assembly and Annotation of Northern Wild Rice, Zizania palustris L., Supports a Whole Genome Duplication in the Zizania Genus.</title>
        <authorList>
            <person name="Haas M."/>
            <person name="Kono T."/>
            <person name="Macchietto M."/>
            <person name="Millas R."/>
            <person name="McGilp L."/>
            <person name="Shao M."/>
            <person name="Duquette J."/>
            <person name="Hirsch C.N."/>
            <person name="Kimball J."/>
        </authorList>
    </citation>
    <scope>NUCLEOTIDE SEQUENCE</scope>
    <source>
        <tissue evidence="1">Fresh leaf tissue</tissue>
    </source>
</reference>
<comment type="caution">
    <text evidence="1">The sequence shown here is derived from an EMBL/GenBank/DDBJ whole genome shotgun (WGS) entry which is preliminary data.</text>
</comment>
<dbReference type="AlphaFoldDB" id="A0A8J5RLE4"/>
<organism evidence="1 2">
    <name type="scientific">Zizania palustris</name>
    <name type="common">Northern wild rice</name>
    <dbReference type="NCBI Taxonomy" id="103762"/>
    <lineage>
        <taxon>Eukaryota</taxon>
        <taxon>Viridiplantae</taxon>
        <taxon>Streptophyta</taxon>
        <taxon>Embryophyta</taxon>
        <taxon>Tracheophyta</taxon>
        <taxon>Spermatophyta</taxon>
        <taxon>Magnoliopsida</taxon>
        <taxon>Liliopsida</taxon>
        <taxon>Poales</taxon>
        <taxon>Poaceae</taxon>
        <taxon>BOP clade</taxon>
        <taxon>Oryzoideae</taxon>
        <taxon>Oryzeae</taxon>
        <taxon>Zizaniinae</taxon>
        <taxon>Zizania</taxon>
    </lineage>
</organism>
<proteinExistence type="predicted"/>
<dbReference type="Proteomes" id="UP000729402">
    <property type="component" value="Unassembled WGS sequence"/>
</dbReference>
<evidence type="ECO:0000313" key="2">
    <source>
        <dbReference type="Proteomes" id="UP000729402"/>
    </source>
</evidence>
<keyword evidence="2" id="KW-1185">Reference proteome</keyword>
<accession>A0A8J5RLE4</accession>
<reference evidence="1" key="2">
    <citation type="submission" date="2021-02" db="EMBL/GenBank/DDBJ databases">
        <authorList>
            <person name="Kimball J.A."/>
            <person name="Haas M.W."/>
            <person name="Macchietto M."/>
            <person name="Kono T."/>
            <person name="Duquette J."/>
            <person name="Shao M."/>
        </authorList>
    </citation>
    <scope>NUCLEOTIDE SEQUENCE</scope>
    <source>
        <tissue evidence="1">Fresh leaf tissue</tissue>
    </source>
</reference>
<dbReference type="EMBL" id="JAAALK010000289">
    <property type="protein sequence ID" value="KAG8050772.1"/>
    <property type="molecule type" value="Genomic_DNA"/>
</dbReference>
<gene>
    <name evidence="1" type="ORF">GUJ93_ZPchr0009g660</name>
</gene>